<feature type="active site" description="Tele-phosphohistidine intermediate" evidence="1">
    <location>
        <position position="11"/>
    </location>
</feature>
<evidence type="ECO:0000256" key="2">
    <source>
        <dbReference type="PIRSR" id="PIRSR613078-2"/>
    </source>
</evidence>
<dbReference type="InterPro" id="IPR050275">
    <property type="entry name" value="PGM_Phosphatase"/>
</dbReference>
<dbReference type="AlphaFoldDB" id="A0A4Z1DXJ5"/>
<dbReference type="PANTHER" id="PTHR48100:SF62">
    <property type="entry name" value="GLUCOSYL-3-PHOSPHOGLYCERATE PHOSPHATASE"/>
    <property type="match status" value="1"/>
</dbReference>
<dbReference type="PROSITE" id="PS00175">
    <property type="entry name" value="PG_MUTASE"/>
    <property type="match status" value="1"/>
</dbReference>
<evidence type="ECO:0000313" key="4">
    <source>
        <dbReference type="Proteomes" id="UP000297318"/>
    </source>
</evidence>
<dbReference type="GO" id="GO:0016791">
    <property type="term" value="F:phosphatase activity"/>
    <property type="evidence" value="ECO:0007669"/>
    <property type="project" value="TreeGrafter"/>
</dbReference>
<dbReference type="GO" id="GO:0005737">
    <property type="term" value="C:cytoplasm"/>
    <property type="evidence" value="ECO:0007669"/>
    <property type="project" value="TreeGrafter"/>
</dbReference>
<organism evidence="3 4">
    <name type="scientific">Serinibacter arcticus</name>
    <dbReference type="NCBI Taxonomy" id="1655435"/>
    <lineage>
        <taxon>Bacteria</taxon>
        <taxon>Bacillati</taxon>
        <taxon>Actinomycetota</taxon>
        <taxon>Actinomycetes</taxon>
        <taxon>Micrococcales</taxon>
        <taxon>Beutenbergiaceae</taxon>
        <taxon>Serinibacter</taxon>
    </lineage>
</organism>
<dbReference type="CDD" id="cd07067">
    <property type="entry name" value="HP_PGM_like"/>
    <property type="match status" value="1"/>
</dbReference>
<feature type="binding site" evidence="2">
    <location>
        <position position="60"/>
    </location>
    <ligand>
        <name>substrate</name>
    </ligand>
</feature>
<dbReference type="InterPro" id="IPR001345">
    <property type="entry name" value="PG/BPGM_mutase_AS"/>
</dbReference>
<comment type="caution">
    <text evidence="3">The sequence shown here is derived from an EMBL/GenBank/DDBJ whole genome shotgun (WGS) entry which is preliminary data.</text>
</comment>
<accession>A0A4Z1DXJ5</accession>
<dbReference type="PANTHER" id="PTHR48100">
    <property type="entry name" value="BROAD-SPECIFICITY PHOSPHATASE YOR283W-RELATED"/>
    <property type="match status" value="1"/>
</dbReference>
<dbReference type="Gene3D" id="3.40.50.1240">
    <property type="entry name" value="Phosphoglycerate mutase-like"/>
    <property type="match status" value="1"/>
</dbReference>
<proteinExistence type="predicted"/>
<evidence type="ECO:0000256" key="1">
    <source>
        <dbReference type="PIRSR" id="PIRSR613078-1"/>
    </source>
</evidence>
<dbReference type="Pfam" id="PF00300">
    <property type="entry name" value="His_Phos_1"/>
    <property type="match status" value="1"/>
</dbReference>
<sequence length="203" mass="21617">MSAGTLVLLRHGQTDYNVAMRLQGQTDIPLNETGREQARRAAEVLAGIAPDAVVASDLSRAADTARAVAGPLGLDVVTDPRLRERDFGLWEGLHGDVIAERWPQDYAVWRGGGHPESVGAERRGHVGVRFADGVADAASRLETSQTLLVVAHGACITSGITALLGLDADTWSGLSGLGNCHWSVLQASEREPRWRLTSHNVAA</sequence>
<dbReference type="SMART" id="SM00855">
    <property type="entry name" value="PGAM"/>
    <property type="match status" value="1"/>
</dbReference>
<feature type="binding site" evidence="2">
    <location>
        <begin position="10"/>
        <end position="17"/>
    </location>
    <ligand>
        <name>substrate</name>
    </ligand>
</feature>
<dbReference type="EMBL" id="RHPJ01000003">
    <property type="protein sequence ID" value="TGO04324.1"/>
    <property type="molecule type" value="Genomic_DNA"/>
</dbReference>
<reference evidence="3 4" key="1">
    <citation type="submission" date="2018-11" db="EMBL/GenBank/DDBJ databases">
        <title>Complete genome sequencing of the Actinobacteria Serinibacter sp. K3-2.</title>
        <authorList>
            <person name="Rakitin A.L."/>
            <person name="Beletsky A.V."/>
            <person name="Mardanov A.V."/>
            <person name="Ravin N.V."/>
            <person name="Gromova A.S."/>
            <person name="Filippova S.N."/>
            <person name="Gal'Chenko V.F."/>
        </authorList>
    </citation>
    <scope>NUCLEOTIDE SEQUENCE [LARGE SCALE GENOMIC DNA]</scope>
    <source>
        <strain evidence="3 4">K3-2</strain>
    </source>
</reference>
<name>A0A4Z1DXJ5_9MICO</name>
<keyword evidence="4" id="KW-1185">Reference proteome</keyword>
<protein>
    <submittedName>
        <fullName evidence="3">Phosphoglycerate mutase family (Rhiz)</fullName>
    </submittedName>
</protein>
<dbReference type="SUPFAM" id="SSF53254">
    <property type="entry name" value="Phosphoglycerate mutase-like"/>
    <property type="match status" value="1"/>
</dbReference>
<dbReference type="Proteomes" id="UP000297318">
    <property type="component" value="Unassembled WGS sequence"/>
</dbReference>
<dbReference type="InterPro" id="IPR013078">
    <property type="entry name" value="His_Pase_superF_clade-1"/>
</dbReference>
<evidence type="ECO:0000313" key="3">
    <source>
        <dbReference type="EMBL" id="TGO04324.1"/>
    </source>
</evidence>
<feature type="active site" description="Proton donor/acceptor" evidence="1">
    <location>
        <position position="84"/>
    </location>
</feature>
<dbReference type="InterPro" id="IPR029033">
    <property type="entry name" value="His_PPase_superfam"/>
</dbReference>
<gene>
    <name evidence="3" type="ORF">SERN_1917</name>
</gene>
<dbReference type="RefSeq" id="WP_199241581.1">
    <property type="nucleotide sequence ID" value="NZ_RHPJ01000003.1"/>
</dbReference>